<dbReference type="SUPFAM" id="SSF54593">
    <property type="entry name" value="Glyoxalase/Bleomycin resistance protein/Dihydroxybiphenyl dioxygenase"/>
    <property type="match status" value="1"/>
</dbReference>
<dbReference type="RefSeq" id="XP_004333983.1">
    <property type="nucleotide sequence ID" value="XM_004333935.1"/>
</dbReference>
<dbReference type="AlphaFoldDB" id="L8GFV5"/>
<sequence>MEKELLEFCFTRIELWTFHPCAGYLYTHTIILTHTSSYRFDHIAVGVWSIADAVPFLEDELGGKPLGGAPNPVFASAQWEFANGGVLEALDPPPFLDEASLNKNFMHQFLTSGGPRVHHVTFKVPNLDEAIASAEEKGWKVVGVNKQSPSWKEAFIHPKQEGVGIVVQLAEHRPELRPPWLVELVEDPSFMNSMGSHYKRPSFESDHPSVSVVGLHLSVRNRDAAMRLWRDTIKGTPEQISSNVVAFSWQESPMKIFIHFNDASDEGVMHVELQQARPWKQNPSTLMLTQRSSSPLPHPVIGAPFLLTAPSTSRL</sequence>
<dbReference type="GO" id="GO:0046872">
    <property type="term" value="F:metal ion binding"/>
    <property type="evidence" value="ECO:0007669"/>
    <property type="project" value="UniProtKB-KW"/>
</dbReference>
<dbReference type="InterPro" id="IPR051785">
    <property type="entry name" value="MMCE/EMCE_epimerase"/>
</dbReference>
<dbReference type="GO" id="GO:0046491">
    <property type="term" value="P:L-methylmalonyl-CoA metabolic process"/>
    <property type="evidence" value="ECO:0007669"/>
    <property type="project" value="TreeGrafter"/>
</dbReference>
<dbReference type="GeneID" id="14912394"/>
<organism evidence="3 4">
    <name type="scientific">Acanthamoeba castellanii (strain ATCC 30010 / Neff)</name>
    <dbReference type="NCBI Taxonomy" id="1257118"/>
    <lineage>
        <taxon>Eukaryota</taxon>
        <taxon>Amoebozoa</taxon>
        <taxon>Discosea</taxon>
        <taxon>Longamoebia</taxon>
        <taxon>Centramoebida</taxon>
        <taxon>Acanthamoebidae</taxon>
        <taxon>Acanthamoeba</taxon>
    </lineage>
</organism>
<name>L8GFV5_ACACF</name>
<dbReference type="Proteomes" id="UP000011083">
    <property type="component" value="Unassembled WGS sequence"/>
</dbReference>
<dbReference type="Pfam" id="PF13669">
    <property type="entry name" value="Glyoxalase_4"/>
    <property type="match status" value="1"/>
</dbReference>
<gene>
    <name evidence="3" type="ORF">ACA1_400370</name>
</gene>
<dbReference type="EMBL" id="KB008145">
    <property type="protein sequence ID" value="ELR11970.1"/>
    <property type="molecule type" value="Genomic_DNA"/>
</dbReference>
<reference evidence="3 4" key="1">
    <citation type="journal article" date="2013" name="Genome Biol.">
        <title>Genome of Acanthamoeba castellanii highlights extensive lateral gene transfer and early evolution of tyrosine kinase signaling.</title>
        <authorList>
            <person name="Clarke M."/>
            <person name="Lohan A.J."/>
            <person name="Liu B."/>
            <person name="Lagkouvardos I."/>
            <person name="Roy S."/>
            <person name="Zafar N."/>
            <person name="Bertelli C."/>
            <person name="Schilde C."/>
            <person name="Kianianmomeni A."/>
            <person name="Burglin T.R."/>
            <person name="Frech C."/>
            <person name="Turcotte B."/>
            <person name="Kopec K.O."/>
            <person name="Synnott J.M."/>
            <person name="Choo C."/>
            <person name="Paponov I."/>
            <person name="Finkler A."/>
            <person name="Soon Heng Tan C."/>
            <person name="Hutchins A.P."/>
            <person name="Weinmeier T."/>
            <person name="Rattei T."/>
            <person name="Chu J.S."/>
            <person name="Gimenez G."/>
            <person name="Irimia M."/>
            <person name="Rigden D.J."/>
            <person name="Fitzpatrick D.A."/>
            <person name="Lorenzo-Morales J."/>
            <person name="Bateman A."/>
            <person name="Chiu C.H."/>
            <person name="Tang P."/>
            <person name="Hegemann P."/>
            <person name="Fromm H."/>
            <person name="Raoult D."/>
            <person name="Greub G."/>
            <person name="Miranda-Saavedra D."/>
            <person name="Chen N."/>
            <person name="Nash P."/>
            <person name="Ginger M.L."/>
            <person name="Horn M."/>
            <person name="Schaap P."/>
            <person name="Caler L."/>
            <person name="Loftus B."/>
        </authorList>
    </citation>
    <scope>NUCLEOTIDE SEQUENCE [LARGE SCALE GENOMIC DNA]</scope>
    <source>
        <strain evidence="3 4">Neff</strain>
    </source>
</reference>
<dbReference type="PROSITE" id="PS51819">
    <property type="entry name" value="VOC"/>
    <property type="match status" value="1"/>
</dbReference>
<evidence type="ECO:0000313" key="3">
    <source>
        <dbReference type="EMBL" id="ELR11970.1"/>
    </source>
</evidence>
<dbReference type="PANTHER" id="PTHR43048">
    <property type="entry name" value="METHYLMALONYL-COA EPIMERASE"/>
    <property type="match status" value="1"/>
</dbReference>
<dbReference type="InterPro" id="IPR037523">
    <property type="entry name" value="VOC_core"/>
</dbReference>
<dbReference type="GO" id="GO:0004493">
    <property type="term" value="F:methylmalonyl-CoA epimerase activity"/>
    <property type="evidence" value="ECO:0007669"/>
    <property type="project" value="TreeGrafter"/>
</dbReference>
<evidence type="ECO:0000256" key="1">
    <source>
        <dbReference type="ARBA" id="ARBA00022723"/>
    </source>
</evidence>
<proteinExistence type="predicted"/>
<feature type="domain" description="VOC" evidence="2">
    <location>
        <begin position="39"/>
        <end position="187"/>
    </location>
</feature>
<protein>
    <recommendedName>
        <fullName evidence="2">VOC domain-containing protein</fullName>
    </recommendedName>
</protein>
<keyword evidence="4" id="KW-1185">Reference proteome</keyword>
<keyword evidence="1" id="KW-0479">Metal-binding</keyword>
<accession>L8GFV5</accession>
<dbReference type="PANTHER" id="PTHR43048:SF3">
    <property type="entry name" value="METHYLMALONYL-COA EPIMERASE, MITOCHONDRIAL"/>
    <property type="match status" value="1"/>
</dbReference>
<dbReference type="VEuPathDB" id="AmoebaDB:ACA1_400370"/>
<dbReference type="InterPro" id="IPR029068">
    <property type="entry name" value="Glyas_Bleomycin-R_OHBP_Dase"/>
</dbReference>
<evidence type="ECO:0000259" key="2">
    <source>
        <dbReference type="PROSITE" id="PS51819"/>
    </source>
</evidence>
<dbReference type="KEGG" id="acan:ACA1_400370"/>
<dbReference type="Gene3D" id="3.10.180.10">
    <property type="entry name" value="2,3-Dihydroxybiphenyl 1,2-Dioxygenase, domain 1"/>
    <property type="match status" value="1"/>
</dbReference>
<evidence type="ECO:0000313" key="4">
    <source>
        <dbReference type="Proteomes" id="UP000011083"/>
    </source>
</evidence>